<dbReference type="InterPro" id="IPR036291">
    <property type="entry name" value="NAD(P)-bd_dom_sf"/>
</dbReference>
<dbReference type="EMBL" id="JBHSIS010000009">
    <property type="protein sequence ID" value="MFC4855831.1"/>
    <property type="molecule type" value="Genomic_DNA"/>
</dbReference>
<evidence type="ECO:0000256" key="6">
    <source>
        <dbReference type="RuleBase" id="RU361277"/>
    </source>
</evidence>
<evidence type="ECO:0000313" key="8">
    <source>
        <dbReference type="EMBL" id="MFC4855831.1"/>
    </source>
</evidence>
<dbReference type="Proteomes" id="UP001595859">
    <property type="component" value="Unassembled WGS sequence"/>
</dbReference>
<comment type="cofactor">
    <cofactor evidence="1 6">
        <name>Zn(2+)</name>
        <dbReference type="ChEBI" id="CHEBI:29105"/>
    </cofactor>
</comment>
<dbReference type="PANTHER" id="PTHR43350:SF21">
    <property type="entry name" value="S-NITROSOMYCOTHIOL REDUCTASE MSCR"/>
    <property type="match status" value="1"/>
</dbReference>
<dbReference type="PANTHER" id="PTHR43350">
    <property type="entry name" value="NAD-DEPENDENT ALCOHOL DEHYDROGENASE"/>
    <property type="match status" value="1"/>
</dbReference>
<evidence type="ECO:0000256" key="1">
    <source>
        <dbReference type="ARBA" id="ARBA00001947"/>
    </source>
</evidence>
<reference evidence="9" key="1">
    <citation type="journal article" date="2019" name="Int. J. Syst. Evol. Microbiol.">
        <title>The Global Catalogue of Microorganisms (GCM) 10K type strain sequencing project: providing services to taxonomists for standard genome sequencing and annotation.</title>
        <authorList>
            <consortium name="The Broad Institute Genomics Platform"/>
            <consortium name="The Broad Institute Genome Sequencing Center for Infectious Disease"/>
            <person name="Wu L."/>
            <person name="Ma J."/>
        </authorList>
    </citation>
    <scope>NUCLEOTIDE SEQUENCE [LARGE SCALE GENOMIC DNA]</scope>
    <source>
        <strain evidence="9">ZS-22-S1</strain>
    </source>
</reference>
<dbReference type="InterPro" id="IPR013154">
    <property type="entry name" value="ADH-like_N"/>
</dbReference>
<dbReference type="InterPro" id="IPR013149">
    <property type="entry name" value="ADH-like_C"/>
</dbReference>
<dbReference type="InterPro" id="IPR020843">
    <property type="entry name" value="ER"/>
</dbReference>
<dbReference type="Pfam" id="PF08240">
    <property type="entry name" value="ADH_N"/>
    <property type="match status" value="1"/>
</dbReference>
<dbReference type="SUPFAM" id="SSF50129">
    <property type="entry name" value="GroES-like"/>
    <property type="match status" value="1"/>
</dbReference>
<dbReference type="Gene3D" id="3.40.50.720">
    <property type="entry name" value="NAD(P)-binding Rossmann-like Domain"/>
    <property type="match status" value="1"/>
</dbReference>
<evidence type="ECO:0000259" key="7">
    <source>
        <dbReference type="SMART" id="SM00829"/>
    </source>
</evidence>
<comment type="caution">
    <text evidence="8">The sequence shown here is derived from an EMBL/GenBank/DDBJ whole genome shotgun (WGS) entry which is preliminary data.</text>
</comment>
<gene>
    <name evidence="8" type="ORF">ACFPCV_20155</name>
</gene>
<evidence type="ECO:0000313" key="9">
    <source>
        <dbReference type="Proteomes" id="UP001595859"/>
    </source>
</evidence>
<dbReference type="PROSITE" id="PS00059">
    <property type="entry name" value="ADH_ZINC"/>
    <property type="match status" value="1"/>
</dbReference>
<dbReference type="Pfam" id="PF00107">
    <property type="entry name" value="ADH_zinc_N"/>
    <property type="match status" value="1"/>
</dbReference>
<dbReference type="RefSeq" id="WP_378057798.1">
    <property type="nucleotide sequence ID" value="NZ_JBHSIS010000009.1"/>
</dbReference>
<evidence type="ECO:0000256" key="2">
    <source>
        <dbReference type="ARBA" id="ARBA00008072"/>
    </source>
</evidence>
<evidence type="ECO:0000256" key="3">
    <source>
        <dbReference type="ARBA" id="ARBA00022723"/>
    </source>
</evidence>
<feature type="domain" description="Enoyl reductase (ER)" evidence="7">
    <location>
        <begin position="15"/>
        <end position="359"/>
    </location>
</feature>
<protein>
    <submittedName>
        <fullName evidence="8">Alcohol dehydrogenase catalytic domain-containing protein</fullName>
    </submittedName>
</protein>
<dbReference type="SUPFAM" id="SSF51735">
    <property type="entry name" value="NAD(P)-binding Rossmann-fold domains"/>
    <property type="match status" value="1"/>
</dbReference>
<keyword evidence="3 6" id="KW-0479">Metal-binding</keyword>
<comment type="similarity">
    <text evidence="2 6">Belongs to the zinc-containing alcohol dehydrogenase family.</text>
</comment>
<keyword evidence="9" id="KW-1185">Reference proteome</keyword>
<dbReference type="Gene3D" id="3.90.180.10">
    <property type="entry name" value="Medium-chain alcohol dehydrogenases, catalytic domain"/>
    <property type="match status" value="1"/>
</dbReference>
<dbReference type="InterPro" id="IPR002328">
    <property type="entry name" value="ADH_Zn_CS"/>
</dbReference>
<dbReference type="InterPro" id="IPR011032">
    <property type="entry name" value="GroES-like_sf"/>
</dbReference>
<evidence type="ECO:0000256" key="5">
    <source>
        <dbReference type="ARBA" id="ARBA00023002"/>
    </source>
</evidence>
<accession>A0ABV9S5E8</accession>
<name>A0ABV9S5E8_9PSEU</name>
<evidence type="ECO:0000256" key="4">
    <source>
        <dbReference type="ARBA" id="ARBA00022833"/>
    </source>
</evidence>
<proteinExistence type="inferred from homology"/>
<keyword evidence="5" id="KW-0560">Oxidoreductase</keyword>
<keyword evidence="4 6" id="KW-0862">Zinc</keyword>
<sequence length="361" mass="36183">MTDTYRAAVVRAAHGPVDIEAIPAREPIGDEVAIEVTACGLCHSDVHFMHGTSGTDFPYVVGHEVAGRVSAVGKDATGVKVGDTVVVAPMVPCGQCGQCTGGRPAACAARLLRRPPIPLADGVPGTPVLGVGGLAERVLVPARNVVPIDPRVPPQIAALLGCGVPSGYGAAVNTAEVGPADDVAVIGCGAVGVAAIAGAAAAGAARIVAVDVNAGKLDVARKFGATDLVDASTPDAVGTVRRLTGGRGADVVLDAVGGPATFGVANGMRATGSRLVVVGAPKVGDSFALPLRDLFLTGGSIRVSIWGDCVAARDLPMLAARYLDGSLPLDEYLTGTFALADAEHGYEQLLAGQVLRSVVMP</sequence>
<dbReference type="SMART" id="SM00829">
    <property type="entry name" value="PKS_ER"/>
    <property type="match status" value="1"/>
</dbReference>
<organism evidence="8 9">
    <name type="scientific">Actinophytocola glycyrrhizae</name>
    <dbReference type="NCBI Taxonomy" id="2044873"/>
    <lineage>
        <taxon>Bacteria</taxon>
        <taxon>Bacillati</taxon>
        <taxon>Actinomycetota</taxon>
        <taxon>Actinomycetes</taxon>
        <taxon>Pseudonocardiales</taxon>
        <taxon>Pseudonocardiaceae</taxon>
    </lineage>
</organism>